<dbReference type="RefSeq" id="WP_009036706.1">
    <property type="nucleotide sequence ID" value="NZ_CYYK01000012.1"/>
</dbReference>
<gene>
    <name evidence="2" type="ORF">ERS852380_03308</name>
</gene>
<protein>
    <submittedName>
        <fullName evidence="2">Uncharacterized protein</fullName>
    </submittedName>
</protein>
<accession>A0A8D9LCC3</accession>
<evidence type="ECO:0000313" key="2">
    <source>
        <dbReference type="EMBL" id="CUO85569.1"/>
    </source>
</evidence>
<keyword evidence="1" id="KW-1133">Transmembrane helix</keyword>
<evidence type="ECO:0000313" key="3">
    <source>
        <dbReference type="Proteomes" id="UP000095455"/>
    </source>
</evidence>
<feature type="transmembrane region" description="Helical" evidence="1">
    <location>
        <begin position="66"/>
        <end position="84"/>
    </location>
</feature>
<evidence type="ECO:0000256" key="1">
    <source>
        <dbReference type="SAM" id="Phobius"/>
    </source>
</evidence>
<reference evidence="2 3" key="1">
    <citation type="submission" date="2015-09" db="EMBL/GenBank/DDBJ databases">
        <authorList>
            <consortium name="Pathogen Informatics"/>
        </authorList>
    </citation>
    <scope>NUCLEOTIDE SEQUENCE [LARGE SCALE GENOMIC DNA]</scope>
    <source>
        <strain evidence="2 3">2789STDY5608822</strain>
    </source>
</reference>
<organism evidence="2 3">
    <name type="scientific">Parabacteroides distasonis</name>
    <dbReference type="NCBI Taxonomy" id="823"/>
    <lineage>
        <taxon>Bacteria</taxon>
        <taxon>Pseudomonadati</taxon>
        <taxon>Bacteroidota</taxon>
        <taxon>Bacteroidia</taxon>
        <taxon>Bacteroidales</taxon>
        <taxon>Tannerellaceae</taxon>
        <taxon>Parabacteroides</taxon>
    </lineage>
</organism>
<dbReference type="Proteomes" id="UP000095455">
    <property type="component" value="Unassembled WGS sequence"/>
</dbReference>
<keyword evidence="1" id="KW-0472">Membrane</keyword>
<name>A0A8D9LCC3_PARDI</name>
<dbReference type="EMBL" id="CYYK01000012">
    <property type="protein sequence ID" value="CUO85569.1"/>
    <property type="molecule type" value="Genomic_DNA"/>
</dbReference>
<keyword evidence="1" id="KW-0812">Transmembrane</keyword>
<sequence length="164" mass="19425">MIWIIIEFLFPALLIALPLTLYRSNRPLMTKFYLRMTASENARKLYARCMLILILLYHYVYAGGHFGEWGILVSTTFCAVLFSFRRADKWLTRLHEERKIFFRTAVLVLATCAVPHLHTVAVTLAFLLLAAMFYPSRNVLSKWEDEENRRRWMSNPKTVSEYYY</sequence>
<proteinExistence type="predicted"/>
<feature type="transmembrane region" description="Helical" evidence="1">
    <location>
        <begin position="45"/>
        <end position="60"/>
    </location>
</feature>
<comment type="caution">
    <text evidence="2">The sequence shown here is derived from an EMBL/GenBank/DDBJ whole genome shotgun (WGS) entry which is preliminary data.</text>
</comment>
<dbReference type="AlphaFoldDB" id="A0A8D9LCC3"/>
<feature type="transmembrane region" description="Helical" evidence="1">
    <location>
        <begin position="105"/>
        <end position="134"/>
    </location>
</feature>
<feature type="transmembrane region" description="Helical" evidence="1">
    <location>
        <begin position="6"/>
        <end position="24"/>
    </location>
</feature>